<feature type="domain" description="Periplasmic binding protein" evidence="4">
    <location>
        <begin position="39"/>
        <end position="297"/>
    </location>
</feature>
<dbReference type="AlphaFoldDB" id="A0A5C8D7M7"/>
<dbReference type="GO" id="GO:0030246">
    <property type="term" value="F:carbohydrate binding"/>
    <property type="evidence" value="ECO:0007669"/>
    <property type="project" value="UniProtKB-ARBA"/>
</dbReference>
<proteinExistence type="inferred from homology"/>
<comment type="caution">
    <text evidence="5">The sequence shown here is derived from an EMBL/GenBank/DDBJ whole genome shotgun (WGS) entry which is preliminary data.</text>
</comment>
<dbReference type="PROSITE" id="PS51257">
    <property type="entry name" value="PROKAR_LIPOPROTEIN"/>
    <property type="match status" value="1"/>
</dbReference>
<dbReference type="Pfam" id="PF13407">
    <property type="entry name" value="Peripla_BP_4"/>
    <property type="match status" value="1"/>
</dbReference>
<dbReference type="InterPro" id="IPR025997">
    <property type="entry name" value="SBP_2_dom"/>
</dbReference>
<organism evidence="5 6">
    <name type="scientific">Brachyspira aalborgi</name>
    <dbReference type="NCBI Taxonomy" id="29522"/>
    <lineage>
        <taxon>Bacteria</taxon>
        <taxon>Pseudomonadati</taxon>
        <taxon>Spirochaetota</taxon>
        <taxon>Spirochaetia</taxon>
        <taxon>Brachyspirales</taxon>
        <taxon>Brachyspiraceae</taxon>
        <taxon>Brachyspira</taxon>
    </lineage>
</organism>
<accession>A0A5C8D7M7</accession>
<dbReference type="Gene3D" id="3.40.50.2300">
    <property type="match status" value="2"/>
</dbReference>
<name>A0A5C8D7M7_9SPIR</name>
<evidence type="ECO:0000313" key="6">
    <source>
        <dbReference type="Proteomes" id="UP000324638"/>
    </source>
</evidence>
<dbReference type="EMBL" id="SAXU01000001">
    <property type="protein sequence ID" value="TXJ21236.1"/>
    <property type="molecule type" value="Genomic_DNA"/>
</dbReference>
<evidence type="ECO:0000256" key="2">
    <source>
        <dbReference type="ARBA" id="ARBA00007639"/>
    </source>
</evidence>
<dbReference type="Proteomes" id="UP000324638">
    <property type="component" value="Unassembled WGS sequence"/>
</dbReference>
<dbReference type="InterPro" id="IPR028082">
    <property type="entry name" value="Peripla_BP_I"/>
</dbReference>
<keyword evidence="3" id="KW-0732">Signal</keyword>
<dbReference type="SUPFAM" id="SSF53822">
    <property type="entry name" value="Periplasmic binding protein-like I"/>
    <property type="match status" value="1"/>
</dbReference>
<comment type="similarity">
    <text evidence="2">Belongs to the bacterial solute-binding protein 2 family.</text>
</comment>
<comment type="subcellular location">
    <subcellularLocation>
        <location evidence="1">Cell envelope</location>
    </subcellularLocation>
</comment>
<dbReference type="PANTHER" id="PTHR46847:SF1">
    <property type="entry name" value="D-ALLOSE-BINDING PERIPLASMIC PROTEIN-RELATED"/>
    <property type="match status" value="1"/>
</dbReference>
<dbReference type="CDD" id="cd06320">
    <property type="entry name" value="PBP1_allose_binding"/>
    <property type="match status" value="1"/>
</dbReference>
<dbReference type="RefSeq" id="WP_147739227.1">
    <property type="nucleotide sequence ID" value="NZ_SAXU01000001.1"/>
</dbReference>
<dbReference type="GO" id="GO:0030313">
    <property type="term" value="C:cell envelope"/>
    <property type="evidence" value="ECO:0007669"/>
    <property type="project" value="UniProtKB-SubCell"/>
</dbReference>
<gene>
    <name evidence="5" type="ORF">EPJ79_08945</name>
</gene>
<dbReference type="NCBIfam" id="NF007254">
    <property type="entry name" value="PRK09701.1"/>
    <property type="match status" value="1"/>
</dbReference>
<evidence type="ECO:0000313" key="5">
    <source>
        <dbReference type="EMBL" id="TXJ21236.1"/>
    </source>
</evidence>
<dbReference type="PANTHER" id="PTHR46847">
    <property type="entry name" value="D-ALLOSE-BINDING PERIPLASMIC PROTEIN-RELATED"/>
    <property type="match status" value="1"/>
</dbReference>
<sequence length="331" mass="35716">MKQFIISTIMVSLLIIGCSGSGNGDAKNVSASNSEKYLMIIKTLSSPFWINLKNGIEEEANRLKVNVTVLAGNSEDDIQGQLRLFEENIGKDYAGIGFAPISPVNLISAVSLAYSRGIYLVNVDEKINMEQLKANKANVEGFVNTDNFKVGASAAKFIVEQIKSGDVIIIEGKAGTTSGEDRRTGAASVFTNTSGINLVASQPADWDRTRALDVTSSLLQRYPNIKAIYCCNDTMALGAQQAVENIQKQNSIIVVGTDGTPEAFQSIKEGRLKATMEQDSKQIGAQGLRLLVEAVQQNKGLISVDAEPKVIGLEAILVTQDNVEERIQNNK</sequence>
<protein>
    <submittedName>
        <fullName evidence="5">D-allose transporter substrate-binding protein</fullName>
    </submittedName>
</protein>
<reference evidence="5 6" key="1">
    <citation type="journal article" date="1992" name="Lakartidningen">
        <title>[Penicillin V and not amoxicillin is the first choice preparation in acute otitis].</title>
        <authorList>
            <person name="Kamme C."/>
            <person name="Lundgren K."/>
            <person name="Prellner K."/>
        </authorList>
    </citation>
    <scope>NUCLEOTIDE SEQUENCE [LARGE SCALE GENOMIC DNA]</scope>
    <source>
        <strain evidence="5 6">513A</strain>
    </source>
</reference>
<evidence type="ECO:0000256" key="3">
    <source>
        <dbReference type="ARBA" id="ARBA00022729"/>
    </source>
</evidence>
<evidence type="ECO:0000256" key="1">
    <source>
        <dbReference type="ARBA" id="ARBA00004196"/>
    </source>
</evidence>
<evidence type="ECO:0000259" key="4">
    <source>
        <dbReference type="Pfam" id="PF13407"/>
    </source>
</evidence>